<feature type="non-terminal residue" evidence="2">
    <location>
        <position position="567"/>
    </location>
</feature>
<feature type="region of interest" description="Disordered" evidence="1">
    <location>
        <begin position="94"/>
        <end position="133"/>
    </location>
</feature>
<dbReference type="OrthoDB" id="121465at2759"/>
<dbReference type="AlphaFoldDB" id="A0A225V0H2"/>
<evidence type="ECO:0000313" key="3">
    <source>
        <dbReference type="Proteomes" id="UP000198211"/>
    </source>
</evidence>
<feature type="region of interest" description="Disordered" evidence="1">
    <location>
        <begin position="152"/>
        <end position="223"/>
    </location>
</feature>
<comment type="caution">
    <text evidence="2">The sequence shown here is derived from an EMBL/GenBank/DDBJ whole genome shotgun (WGS) entry which is preliminary data.</text>
</comment>
<gene>
    <name evidence="2" type="ORF">PHMEG_00030156</name>
</gene>
<dbReference type="Proteomes" id="UP000198211">
    <property type="component" value="Unassembled WGS sequence"/>
</dbReference>
<sequence length="567" mass="63629">MDKQPSKTPPGGDLLGQIEELLQVKAAFNANSLPPAARKASLIGFWRQMRAIIAVNPASVGLKTLDEIAEALINEDEEGAEAFFDGLITLLPDPARQQSGGVPVDHEVFTDTPKRSRSPSLTEQQGGVLVPKAGSHAIKKLKVDFGLSSEKKTTAASSTKKAEKLPVPKKKKTTPTRQSDKLLSDKKRKKKTTDSTDQTSAEETAAEQTEALQTDEEEDPDAKGLREELAIVKKDLDEYVDFPVSEAADIAVKRAIAKLFKEASGKGVDLVKNAYPWSKQFLWYDPTEFPDIHVAHWRWWMGCRLAFLLWGLNAPLEGTTAQGARRRMKSEAIIGRYDFTSLMIETWGWYGTLHRMERTGHRNLYWWGGQRGRTQPDKDYHGPRIDDLGTLLKKDGKAFLQRFRVRSPGRLDRHGFSSLPSLLELTDALNPEDKPKKGAEYRLSDLALAFVLWDVTSTQQVPSHWSGDITKGVWLKLTQSERIRYLRIKIEREVVAGTYEPPTVTPYDEIESKVEGITPFKNFDGSYTALPPLNKIAPWDDKRDEVITLGEDDEVEDGESRMAKSRM</sequence>
<feature type="compositionally biased region" description="Basic and acidic residues" evidence="1">
    <location>
        <begin position="104"/>
        <end position="114"/>
    </location>
</feature>
<proteinExistence type="predicted"/>
<feature type="compositionally biased region" description="Low complexity" evidence="1">
    <location>
        <begin position="195"/>
        <end position="212"/>
    </location>
</feature>
<name>A0A225V0H2_9STRA</name>
<evidence type="ECO:0000313" key="2">
    <source>
        <dbReference type="EMBL" id="OWY98940.1"/>
    </source>
</evidence>
<dbReference type="EMBL" id="NBNE01008930">
    <property type="protein sequence ID" value="OWY98940.1"/>
    <property type="molecule type" value="Genomic_DNA"/>
</dbReference>
<accession>A0A225V0H2</accession>
<evidence type="ECO:0000256" key="1">
    <source>
        <dbReference type="SAM" id="MobiDB-lite"/>
    </source>
</evidence>
<organism evidence="2 3">
    <name type="scientific">Phytophthora megakarya</name>
    <dbReference type="NCBI Taxonomy" id="4795"/>
    <lineage>
        <taxon>Eukaryota</taxon>
        <taxon>Sar</taxon>
        <taxon>Stramenopiles</taxon>
        <taxon>Oomycota</taxon>
        <taxon>Peronosporomycetes</taxon>
        <taxon>Peronosporales</taxon>
        <taxon>Peronosporaceae</taxon>
        <taxon>Phytophthora</taxon>
    </lineage>
</organism>
<keyword evidence="3" id="KW-1185">Reference proteome</keyword>
<reference evidence="3" key="1">
    <citation type="submission" date="2017-03" db="EMBL/GenBank/DDBJ databases">
        <title>Phytopthora megakarya and P. palmivora, two closely related causual agents of cacao black pod achieved similar genome size and gene model numbers by different mechanisms.</title>
        <authorList>
            <person name="Ali S."/>
            <person name="Shao J."/>
            <person name="Larry D.J."/>
            <person name="Kronmiller B."/>
            <person name="Shen D."/>
            <person name="Strem M.D."/>
            <person name="Melnick R.L."/>
            <person name="Guiltinan M.J."/>
            <person name="Tyler B.M."/>
            <person name="Meinhardt L.W."/>
            <person name="Bailey B.A."/>
        </authorList>
    </citation>
    <scope>NUCLEOTIDE SEQUENCE [LARGE SCALE GENOMIC DNA]</scope>
    <source>
        <strain evidence="3">zdho120</strain>
    </source>
</reference>
<protein>
    <submittedName>
        <fullName evidence="2">Uncharacterized protein</fullName>
    </submittedName>
</protein>